<evidence type="ECO:0000313" key="5">
    <source>
        <dbReference type="EMBL" id="PRH81457.1"/>
    </source>
</evidence>
<feature type="region of interest" description="Disordered" evidence="2">
    <location>
        <begin position="1598"/>
        <end position="1645"/>
    </location>
</feature>
<dbReference type="EMBL" id="PVLF01000023">
    <property type="protein sequence ID" value="PRH81457.1"/>
    <property type="molecule type" value="Genomic_DNA"/>
</dbReference>
<reference evidence="5 6" key="1">
    <citation type="submission" date="2018-03" db="EMBL/GenBank/DDBJ databases">
        <title>Arenimonas caeni sp. nov., isolated from activated sludge.</title>
        <authorList>
            <person name="Liu H."/>
        </authorList>
    </citation>
    <scope>NUCLEOTIDE SEQUENCE [LARGE SCALE GENOMIC DNA]</scope>
    <source>
        <strain evidence="6">z29</strain>
    </source>
</reference>
<keyword evidence="6" id="KW-1185">Reference proteome</keyword>
<dbReference type="InterPro" id="IPR006530">
    <property type="entry name" value="YD"/>
</dbReference>
<dbReference type="Pfam" id="PF05593">
    <property type="entry name" value="RHS_repeat"/>
    <property type="match status" value="2"/>
</dbReference>
<feature type="domain" description="Teneurin-like YD-shell" evidence="4">
    <location>
        <begin position="1181"/>
        <end position="1485"/>
    </location>
</feature>
<comment type="caution">
    <text evidence="5">The sequence shown here is derived from an EMBL/GenBank/DDBJ whole genome shotgun (WGS) entry which is preliminary data.</text>
</comment>
<dbReference type="InterPro" id="IPR056823">
    <property type="entry name" value="TEN-like_YD-shell"/>
</dbReference>
<evidence type="ECO:0000313" key="6">
    <source>
        <dbReference type="Proteomes" id="UP000241736"/>
    </source>
</evidence>
<evidence type="ECO:0000256" key="3">
    <source>
        <dbReference type="SAM" id="SignalP"/>
    </source>
</evidence>
<dbReference type="InterPro" id="IPR050708">
    <property type="entry name" value="T6SS_VgrG/RHS"/>
</dbReference>
<dbReference type="PANTHER" id="PTHR32305">
    <property type="match status" value="1"/>
</dbReference>
<name>A0A2P6M630_9GAMM</name>
<feature type="signal peptide" evidence="3">
    <location>
        <begin position="1"/>
        <end position="30"/>
    </location>
</feature>
<keyword evidence="3" id="KW-0732">Signal</keyword>
<dbReference type="Pfam" id="PF25023">
    <property type="entry name" value="TEN_YD-shell"/>
    <property type="match status" value="1"/>
</dbReference>
<dbReference type="Proteomes" id="UP000241736">
    <property type="component" value="Unassembled WGS sequence"/>
</dbReference>
<gene>
    <name evidence="5" type="ORF">C6N40_12265</name>
</gene>
<evidence type="ECO:0000256" key="2">
    <source>
        <dbReference type="SAM" id="MobiDB-lite"/>
    </source>
</evidence>
<dbReference type="PANTHER" id="PTHR32305:SF15">
    <property type="entry name" value="PROTEIN RHSA-RELATED"/>
    <property type="match status" value="1"/>
</dbReference>
<proteinExistence type="predicted"/>
<organism evidence="5 6">
    <name type="scientific">Arenimonas caeni</name>
    <dbReference type="NCBI Taxonomy" id="2058085"/>
    <lineage>
        <taxon>Bacteria</taxon>
        <taxon>Pseudomonadati</taxon>
        <taxon>Pseudomonadota</taxon>
        <taxon>Gammaproteobacteria</taxon>
        <taxon>Lysobacterales</taxon>
        <taxon>Lysobacteraceae</taxon>
        <taxon>Arenimonas</taxon>
    </lineage>
</organism>
<evidence type="ECO:0000259" key="4">
    <source>
        <dbReference type="Pfam" id="PF25023"/>
    </source>
</evidence>
<protein>
    <recommendedName>
        <fullName evidence="4">Teneurin-like YD-shell domain-containing protein</fullName>
    </recommendedName>
</protein>
<sequence>MKASLALSAFLRGAVLLAVSLALHPLAAQAQQVGIFPTQEAGKRVGQAQELVSYGPEIMGDAIGTYDGGLSFLHTDAAIPGNDFLPVSVGRKFSANAGRMPLERSERFTDTWMAYQGLFGDWEIDLPYLSGTYSSLQGWVVQTANPTARCSSPTSAGEMMPSSLMHQQAHFRASAIHSGITLNFPGGGGEPITLRNAGTPHPKPNDSAYRWHTKSNWALSCIPTLKHSAPYSGSGSRGGEGFLAIAPDGTKYHFDWMVEYAEKQVKQLVWTQTTGALGSYNASEAKLPRVEARIYPTRMEDRFGNWVNYTWSGKRLTAISSSDGRSISIAYNASNRISSITAAGETTTYGYDSNGSLTSVTKADGSKWTFNFAALWTHPRYRAIQFNVEHLANYEERFMCAGGRLLNLDPVTLSMTAPSGASGSFVLNFRRHYRGAVDTCMNTGRAVNWLDWNGVPGNPTFEEIPTHLWANNTPLQLEMLMLTSKTLSGPGLPAGQTWDYAYETLTASQYELRNVRRKVTVTKPDASQEEHIFGASNLSLRWEEPYPAGSPPQQPNEGLLLSHRILQNGNELRKTENEYQPFPEELATSPSGYDSPYDPWVGTCYCESVPFRQPMKQQKVTQQGEAFTYIVEAFDALARPVQVRRFSSLGYSRRDVTTYFDHTGQWVLGQVAQTWNDEEDQILSRTEFDATTAAPVRFYGPGKASGPTATPSVAPQLVQTVTYRADGTVATIKDGRNLVTQTNSWYRGVPRQIVFADGSSLGATVDGAGRVTSVTNELGYATSYAYDAGGRLSQISWPTGDVVAWAPTQISYASVATTEYGLGPGHWRRTESRGNYRKLTYYDAFWRPVVEREYDTADQTGTQRFNRKAYDVGGQVSFEAYPGTTATLTTGLRSFYDALGRPTRSEQDSELGTLVTQYAYLPGFRTRVTNPRGYSTETAFQAFDAPATGAPVEIIAALGQAEQQTTTINKNVLGQTLSLTRSGVYAGVPMALSRHYVYDPQMRLCKRVEPETGAALFDYDAAGNVAWTAEGQALTSLVCDRTAVVTSERALRSYDNRNRQVLVDYPDSTPDVSTTYTANGMVETITRSPTLLTYTYNKRGLLDSERLEYGSINWLTSHSHTTLGHLGATTYPSGLQVAYAPNALGQASQAGTYATGAKYHPNGALAEFTYGNGIVHTMSRNLRQLPERSRSALGANVVLDDSYDYDANGNVAAISDGLAGGPGDRDMSYDALDRLAGVVAGPAQGGNGTFAYDPLDNLRVLDQGSRQFRYHYDADNRLAQIKSPTGALLHSFGYDARGNTTSKDGGTLTFDRENRLTHSALPTATSYVYDGLGRRVREFMGASTYFYYSHEGKLLYTNDLKTSTRTDHIYLSGSLVAARKVPFAGGSGEVTYQHTDALGTPVAFTDAAGNVTRRERMTAWGEPADGTWSNGPGYTGHQMDAASKLVYMQQRYYDPAIGRFLSVDPVAARETGDNFNRYNYAANNPYRYVDPDGREIRFFQQGEEEIRAQLAAAKASTPEIRQMIKELEDSPNVHNIGSFDDSPTEVLQAHNTATGPGESDLTGAGTNTYYDPGKSPSHHGVKQSPVEILVHELKHAHMKDKGIMPRQDAPPDPETGNSAREQPAIDMQNEYRRSQGEETMIEEYN</sequence>
<accession>A0A2P6M630</accession>
<keyword evidence="1" id="KW-0677">Repeat</keyword>
<dbReference type="NCBIfam" id="TIGR03696">
    <property type="entry name" value="Rhs_assc_core"/>
    <property type="match status" value="1"/>
</dbReference>
<feature type="region of interest" description="Disordered" evidence="2">
    <location>
        <begin position="1550"/>
        <end position="1582"/>
    </location>
</feature>
<dbReference type="Gene3D" id="2.180.10.10">
    <property type="entry name" value="RHS repeat-associated core"/>
    <property type="match status" value="3"/>
</dbReference>
<evidence type="ECO:0000256" key="1">
    <source>
        <dbReference type="ARBA" id="ARBA00022737"/>
    </source>
</evidence>
<feature type="chain" id="PRO_5015181443" description="Teneurin-like YD-shell domain-containing protein" evidence="3">
    <location>
        <begin position="31"/>
        <end position="1645"/>
    </location>
</feature>
<dbReference type="InterPro" id="IPR031325">
    <property type="entry name" value="RHS_repeat"/>
</dbReference>
<dbReference type="NCBIfam" id="TIGR01643">
    <property type="entry name" value="YD_repeat_2x"/>
    <property type="match status" value="2"/>
</dbReference>
<dbReference type="InterPro" id="IPR022385">
    <property type="entry name" value="Rhs_assc_core"/>
</dbReference>
<dbReference type="OrthoDB" id="6904246at2"/>
<dbReference type="RefSeq" id="WP_106991322.1">
    <property type="nucleotide sequence ID" value="NZ_KZ679099.1"/>
</dbReference>